<keyword evidence="8" id="KW-1185">Reference proteome</keyword>
<evidence type="ECO:0000256" key="3">
    <source>
        <dbReference type="ARBA" id="ARBA00022964"/>
    </source>
</evidence>
<evidence type="ECO:0000256" key="5">
    <source>
        <dbReference type="ARBA" id="ARBA00023004"/>
    </source>
</evidence>
<dbReference type="RefSeq" id="WP_213671551.1">
    <property type="nucleotide sequence ID" value="NZ_JAHCDA010000003.1"/>
</dbReference>
<protein>
    <submittedName>
        <fullName evidence="7">TauD/TfdA family dioxygenase</fullName>
    </submittedName>
</protein>
<dbReference type="InterPro" id="IPR042098">
    <property type="entry name" value="TauD-like_sf"/>
</dbReference>
<keyword evidence="3 7" id="KW-0223">Dioxygenase</keyword>
<dbReference type="Pfam" id="PF02668">
    <property type="entry name" value="TauD"/>
    <property type="match status" value="1"/>
</dbReference>
<dbReference type="PANTHER" id="PTHR30468">
    <property type="entry name" value="ALPHA-KETOGLUTARATE-DEPENDENT SULFONATE DIOXYGENASE"/>
    <property type="match status" value="1"/>
</dbReference>
<reference evidence="7 8" key="1">
    <citation type="submission" date="2021-05" db="EMBL/GenBank/DDBJ databases">
        <title>Roseococcus sp. XZZS9, whole genome shotgun sequencing project.</title>
        <authorList>
            <person name="Zhao G."/>
            <person name="Shen L."/>
        </authorList>
    </citation>
    <scope>NUCLEOTIDE SEQUENCE [LARGE SCALE GENOMIC DNA]</scope>
    <source>
        <strain evidence="7 8">XZZS9</strain>
    </source>
</reference>
<organism evidence="7 8">
    <name type="scientific">Roseococcus pinisoli</name>
    <dbReference type="NCBI Taxonomy" id="2835040"/>
    <lineage>
        <taxon>Bacteria</taxon>
        <taxon>Pseudomonadati</taxon>
        <taxon>Pseudomonadota</taxon>
        <taxon>Alphaproteobacteria</taxon>
        <taxon>Acetobacterales</taxon>
        <taxon>Roseomonadaceae</taxon>
        <taxon>Roseococcus</taxon>
    </lineage>
</organism>
<evidence type="ECO:0000256" key="4">
    <source>
        <dbReference type="ARBA" id="ARBA00023002"/>
    </source>
</evidence>
<dbReference type="PANTHER" id="PTHR30468:SF1">
    <property type="entry name" value="ALPHA-KETOGLUTARATE-DEPENDENT SULFONATE DIOXYGENASE"/>
    <property type="match status" value="1"/>
</dbReference>
<dbReference type="Proteomes" id="UP000766336">
    <property type="component" value="Unassembled WGS sequence"/>
</dbReference>
<keyword evidence="4" id="KW-0560">Oxidoreductase</keyword>
<evidence type="ECO:0000259" key="6">
    <source>
        <dbReference type="Pfam" id="PF02668"/>
    </source>
</evidence>
<keyword evidence="2" id="KW-0479">Metal-binding</keyword>
<comment type="caution">
    <text evidence="7">The sequence shown here is derived from an EMBL/GenBank/DDBJ whole genome shotgun (WGS) entry which is preliminary data.</text>
</comment>
<name>A0ABS5QGV1_9PROT</name>
<dbReference type="GO" id="GO:0051213">
    <property type="term" value="F:dioxygenase activity"/>
    <property type="evidence" value="ECO:0007669"/>
    <property type="project" value="UniProtKB-KW"/>
</dbReference>
<dbReference type="InterPro" id="IPR003819">
    <property type="entry name" value="TauD/TfdA-like"/>
</dbReference>
<comment type="similarity">
    <text evidence="1">Belongs to the TfdA dioxygenase family.</text>
</comment>
<evidence type="ECO:0000313" key="8">
    <source>
        <dbReference type="Proteomes" id="UP000766336"/>
    </source>
</evidence>
<dbReference type="InterPro" id="IPR051323">
    <property type="entry name" value="AtsK-like"/>
</dbReference>
<dbReference type="Gene3D" id="3.60.130.10">
    <property type="entry name" value="Clavaminate synthase-like"/>
    <property type="match status" value="1"/>
</dbReference>
<accession>A0ABS5QGV1</accession>
<gene>
    <name evidence="7" type="ORF">KHU32_18120</name>
</gene>
<sequence>MRIAPNNSGLGARILDLDLLKPLSPADFRDVLRALGQYGVLCFPQQDLDAAQLADYGKRFGSLEVNVANMFFAPGFPEVMILSNKRDAEGKPIGLNDAGQGWHTDMSYSHDIALANVLHAKEVPLRDGRPLGDTQFRNQHAAYDDLPAEVKERLEGKVAIHDFQKFWDMMRIRPGSIRPPLTDAQRAKKPPVRQPIFRDHPITGKRVLYCNPGYAMHIEGMEKDESDAMLDYLFRHQTQAKYLHSHAWTPGDVLMWDNIGTTHNAMADYGPDEPRFILRVQVMASLDYAALAA</sequence>
<proteinExistence type="inferred from homology"/>
<dbReference type="EMBL" id="JAHCDA010000003">
    <property type="protein sequence ID" value="MBS7812871.1"/>
    <property type="molecule type" value="Genomic_DNA"/>
</dbReference>
<keyword evidence="5" id="KW-0408">Iron</keyword>
<dbReference type="SUPFAM" id="SSF51197">
    <property type="entry name" value="Clavaminate synthase-like"/>
    <property type="match status" value="1"/>
</dbReference>
<evidence type="ECO:0000256" key="2">
    <source>
        <dbReference type="ARBA" id="ARBA00022723"/>
    </source>
</evidence>
<evidence type="ECO:0000256" key="1">
    <source>
        <dbReference type="ARBA" id="ARBA00005896"/>
    </source>
</evidence>
<evidence type="ECO:0000313" key="7">
    <source>
        <dbReference type="EMBL" id="MBS7812871.1"/>
    </source>
</evidence>
<feature type="domain" description="TauD/TfdA-like" evidence="6">
    <location>
        <begin position="9"/>
        <end position="280"/>
    </location>
</feature>